<dbReference type="RefSeq" id="WP_130304115.1">
    <property type="nucleotide sequence ID" value="NZ_SHKO01000002.1"/>
</dbReference>
<organism evidence="3 4">
    <name type="scientific">Advenella incenata</name>
    <dbReference type="NCBI Taxonomy" id="267800"/>
    <lineage>
        <taxon>Bacteria</taxon>
        <taxon>Pseudomonadati</taxon>
        <taxon>Pseudomonadota</taxon>
        <taxon>Betaproteobacteria</taxon>
        <taxon>Burkholderiales</taxon>
        <taxon>Alcaligenaceae</taxon>
    </lineage>
</organism>
<keyword evidence="2 3" id="KW-0378">Hydrolase</keyword>
<dbReference type="InterPro" id="IPR006684">
    <property type="entry name" value="YbgC/YbaW"/>
</dbReference>
<sequence length="144" mass="16743">MTKHPGLSICMPMTIPFFDVDAMHIVWHGHYVKYLEIARCALLDKLGYNYDAMRAAGYVWPIVTMQLKYVRPAVFGQQVLVQAHIREWESRLRIAYVITDAVSGERLTQAETTQVAVLLENREMQFDTPQDWQDIIRRAMQSEV</sequence>
<dbReference type="PIRSF" id="PIRSF003230">
    <property type="entry name" value="YbgC"/>
    <property type="match status" value="1"/>
</dbReference>
<dbReference type="GO" id="GO:0047617">
    <property type="term" value="F:fatty acyl-CoA hydrolase activity"/>
    <property type="evidence" value="ECO:0007669"/>
    <property type="project" value="TreeGrafter"/>
</dbReference>
<evidence type="ECO:0000313" key="3">
    <source>
        <dbReference type="EMBL" id="RZT93972.1"/>
    </source>
</evidence>
<dbReference type="Gene3D" id="3.10.129.10">
    <property type="entry name" value="Hotdog Thioesterase"/>
    <property type="match status" value="1"/>
</dbReference>
<dbReference type="Pfam" id="PF13279">
    <property type="entry name" value="4HBT_2"/>
    <property type="match status" value="1"/>
</dbReference>
<evidence type="ECO:0000256" key="2">
    <source>
        <dbReference type="ARBA" id="ARBA00022801"/>
    </source>
</evidence>
<keyword evidence="4" id="KW-1185">Reference proteome</keyword>
<reference evidence="3 4" key="1">
    <citation type="submission" date="2019-02" db="EMBL/GenBank/DDBJ databases">
        <title>Genomic Encyclopedia of Type Strains, Phase IV (KMG-IV): sequencing the most valuable type-strain genomes for metagenomic binning, comparative biology and taxonomic classification.</title>
        <authorList>
            <person name="Goeker M."/>
        </authorList>
    </citation>
    <scope>NUCLEOTIDE SEQUENCE [LARGE SCALE GENOMIC DNA]</scope>
    <source>
        <strain evidence="3 4">DSM 23814</strain>
    </source>
</reference>
<accession>A0A4Q7VF43</accession>
<comment type="caution">
    <text evidence="3">The sequence shown here is derived from an EMBL/GenBank/DDBJ whole genome shotgun (WGS) entry which is preliminary data.</text>
</comment>
<evidence type="ECO:0000256" key="1">
    <source>
        <dbReference type="ARBA" id="ARBA00005953"/>
    </source>
</evidence>
<name>A0A4Q7VF43_9BURK</name>
<dbReference type="CDD" id="cd00586">
    <property type="entry name" value="4HBT"/>
    <property type="match status" value="1"/>
</dbReference>
<evidence type="ECO:0000313" key="4">
    <source>
        <dbReference type="Proteomes" id="UP000293398"/>
    </source>
</evidence>
<dbReference type="Proteomes" id="UP000293398">
    <property type="component" value="Unassembled WGS sequence"/>
</dbReference>
<gene>
    <name evidence="3" type="ORF">EV681_2388</name>
</gene>
<dbReference type="AlphaFoldDB" id="A0A4Q7VF43"/>
<comment type="similarity">
    <text evidence="1">Belongs to the 4-hydroxybenzoyl-CoA thioesterase family.</text>
</comment>
<dbReference type="OrthoDB" id="9800856at2"/>
<dbReference type="InterPro" id="IPR029069">
    <property type="entry name" value="HotDog_dom_sf"/>
</dbReference>
<dbReference type="PANTHER" id="PTHR31793">
    <property type="entry name" value="4-HYDROXYBENZOYL-COA THIOESTERASE FAMILY MEMBER"/>
    <property type="match status" value="1"/>
</dbReference>
<proteinExistence type="inferred from homology"/>
<dbReference type="PANTHER" id="PTHR31793:SF27">
    <property type="entry name" value="NOVEL THIOESTERASE SUPERFAMILY DOMAIN AND SAPOSIN A-TYPE DOMAIN CONTAINING PROTEIN (0610012H03RIK)"/>
    <property type="match status" value="1"/>
</dbReference>
<dbReference type="InterPro" id="IPR050563">
    <property type="entry name" value="4-hydroxybenzoyl-CoA_TE"/>
</dbReference>
<protein>
    <submittedName>
        <fullName evidence="3">Acyl-CoA thioester hydrolase</fullName>
    </submittedName>
</protein>
<dbReference type="EMBL" id="SHKO01000002">
    <property type="protein sequence ID" value="RZT93972.1"/>
    <property type="molecule type" value="Genomic_DNA"/>
</dbReference>
<dbReference type="SUPFAM" id="SSF54637">
    <property type="entry name" value="Thioesterase/thiol ester dehydrase-isomerase"/>
    <property type="match status" value="1"/>
</dbReference>